<evidence type="ECO:0000256" key="1">
    <source>
        <dbReference type="ARBA" id="ARBA00022692"/>
    </source>
</evidence>
<dbReference type="InterPro" id="IPR036259">
    <property type="entry name" value="MFS_trans_sf"/>
</dbReference>
<evidence type="ECO:0000256" key="3">
    <source>
        <dbReference type="ARBA" id="ARBA00023136"/>
    </source>
</evidence>
<accession>A0A2X3KZV8</accession>
<keyword evidence="2 4" id="KW-1133">Transmembrane helix</keyword>
<feature type="transmembrane region" description="Helical" evidence="4">
    <location>
        <begin position="68"/>
        <end position="87"/>
    </location>
</feature>
<feature type="transmembrane region" description="Helical" evidence="4">
    <location>
        <begin position="244"/>
        <end position="265"/>
    </location>
</feature>
<proteinExistence type="predicted"/>
<dbReference type="KEGG" id="bana:BARAN1_0424"/>
<dbReference type="Proteomes" id="UP000249818">
    <property type="component" value="Chromosome BARAN1"/>
</dbReference>
<name>A0A2X3KZV8_9BACT</name>
<evidence type="ECO:0000259" key="5">
    <source>
        <dbReference type="PROSITE" id="PS50850"/>
    </source>
</evidence>
<feature type="transmembrane region" description="Helical" evidence="4">
    <location>
        <begin position="99"/>
        <end position="119"/>
    </location>
</feature>
<feature type="transmembrane region" description="Helical" evidence="4">
    <location>
        <begin position="308"/>
        <end position="325"/>
    </location>
</feature>
<keyword evidence="7" id="KW-1185">Reference proteome</keyword>
<dbReference type="EMBL" id="LS483254">
    <property type="protein sequence ID" value="SQD92449.1"/>
    <property type="molecule type" value="Genomic_DNA"/>
</dbReference>
<evidence type="ECO:0000256" key="4">
    <source>
        <dbReference type="SAM" id="Phobius"/>
    </source>
</evidence>
<evidence type="ECO:0000313" key="7">
    <source>
        <dbReference type="Proteomes" id="UP000249818"/>
    </source>
</evidence>
<sequence length="423" mass="45299">MRAPRWYWAYVLSNAAMGAASPLLSLYAYYLGATAGTVGTLAAVGSLMNMVASLVWGRLLDRTRRRRVFVALSFFGVGIAYLLLPLITQLPQLLLVNGWVAFAWMAASSVSILLVLAGFPKEHWEGEIARFNVYCGVGWTLGLALGAGWIALVGRALGEGWSLKSLGIIVGALALGGLLVALREIREPRIQIEAPSFRDIAVAVGNFLYERFRYGPVQLYDILRPSQLVRFLQGRTAFGPDLVLCYYAAMLAFGGFSIVFAPFPVFVRQELGWPSELVFALNVVHHGVSVVAFGLARRAVARWGHRPAAALALLGRAGMFVGFALTTPHVARWLLPLLWGVAGATWALFQLSVTAIVSRLSPSGLQGQGLGIYNAVAGLGNVLGALAGGFVADFIGFPAAFLLGAMLMVVALPILLVEGRPVS</sequence>
<evidence type="ECO:0000256" key="2">
    <source>
        <dbReference type="ARBA" id="ARBA00022989"/>
    </source>
</evidence>
<feature type="domain" description="Major facilitator superfamily (MFS) profile" evidence="5">
    <location>
        <begin position="1"/>
        <end position="423"/>
    </location>
</feature>
<dbReference type="GO" id="GO:0022857">
    <property type="term" value="F:transmembrane transporter activity"/>
    <property type="evidence" value="ECO:0007669"/>
    <property type="project" value="InterPro"/>
</dbReference>
<dbReference type="PROSITE" id="PS50850">
    <property type="entry name" value="MFS"/>
    <property type="match status" value="1"/>
</dbReference>
<gene>
    <name evidence="6" type="ORF">BARAN1_0424</name>
</gene>
<evidence type="ECO:0000313" key="6">
    <source>
        <dbReference type="EMBL" id="SQD92449.1"/>
    </source>
</evidence>
<feature type="transmembrane region" description="Helical" evidence="4">
    <location>
        <begin position="163"/>
        <end position="182"/>
    </location>
</feature>
<feature type="transmembrane region" description="Helical" evidence="4">
    <location>
        <begin position="337"/>
        <end position="358"/>
    </location>
</feature>
<dbReference type="PANTHER" id="PTHR23518:SF2">
    <property type="entry name" value="MAJOR FACILITATOR SUPERFAMILY TRANSPORTER"/>
    <property type="match status" value="1"/>
</dbReference>
<feature type="transmembrane region" description="Helical" evidence="4">
    <location>
        <begin position="397"/>
        <end position="417"/>
    </location>
</feature>
<reference evidence="7" key="1">
    <citation type="submission" date="2018-05" db="EMBL/GenBank/DDBJ databases">
        <authorList>
            <person name="Hao L."/>
        </authorList>
    </citation>
    <scope>NUCLEOTIDE SEQUENCE [LARGE SCALE GENOMIC DNA]</scope>
</reference>
<dbReference type="Pfam" id="PF07690">
    <property type="entry name" value="MFS_1"/>
    <property type="match status" value="1"/>
</dbReference>
<feature type="transmembrane region" description="Helical" evidence="4">
    <location>
        <begin position="370"/>
        <end position="391"/>
    </location>
</feature>
<dbReference type="Gene3D" id="1.20.1250.20">
    <property type="entry name" value="MFS general substrate transporter like domains"/>
    <property type="match status" value="1"/>
</dbReference>
<feature type="transmembrane region" description="Helical" evidence="4">
    <location>
        <begin position="7"/>
        <end position="30"/>
    </location>
</feature>
<keyword evidence="1 4" id="KW-0812">Transmembrane</keyword>
<dbReference type="RefSeq" id="WP_122030667.1">
    <property type="nucleotide sequence ID" value="NZ_LS483254.1"/>
</dbReference>
<dbReference type="AlphaFoldDB" id="A0A2X3KZV8"/>
<protein>
    <submittedName>
        <fullName evidence="6">Major facilitator superfamily domain, general substrate transporter, permeases component</fullName>
    </submittedName>
</protein>
<organism evidence="6 7">
    <name type="scientific">Candidatus Bipolaricaulis anaerobius</name>
    <dbReference type="NCBI Taxonomy" id="2026885"/>
    <lineage>
        <taxon>Bacteria</taxon>
        <taxon>Candidatus Bipolaricaulota</taxon>
        <taxon>Candidatus Bipolaricaulia</taxon>
        <taxon>Candidatus Bipolaricaulales</taxon>
        <taxon>Candidatus Bipolaricaulaceae</taxon>
        <taxon>Candidatus Bipolaricaulis</taxon>
    </lineage>
</organism>
<dbReference type="InterPro" id="IPR011701">
    <property type="entry name" value="MFS"/>
</dbReference>
<feature type="transmembrane region" description="Helical" evidence="4">
    <location>
        <begin position="277"/>
        <end position="296"/>
    </location>
</feature>
<dbReference type="SUPFAM" id="SSF103473">
    <property type="entry name" value="MFS general substrate transporter"/>
    <property type="match status" value="1"/>
</dbReference>
<dbReference type="InterPro" id="IPR020846">
    <property type="entry name" value="MFS_dom"/>
</dbReference>
<dbReference type="PANTHER" id="PTHR23518">
    <property type="entry name" value="C-METHYLTRANSFERASE"/>
    <property type="match status" value="1"/>
</dbReference>
<keyword evidence="3 4" id="KW-0472">Membrane</keyword>
<feature type="transmembrane region" description="Helical" evidence="4">
    <location>
        <begin position="36"/>
        <end position="56"/>
    </location>
</feature>
<feature type="transmembrane region" description="Helical" evidence="4">
    <location>
        <begin position="131"/>
        <end position="151"/>
    </location>
</feature>